<accession>A0ABU2YEF4</accession>
<dbReference type="Pfam" id="PF04244">
    <property type="entry name" value="DPRP"/>
    <property type="match status" value="1"/>
</dbReference>
<gene>
    <name evidence="1" type="ORF">RM538_11145</name>
</gene>
<dbReference type="RefSeq" id="WP_311333516.1">
    <property type="nucleotide sequence ID" value="NZ_JAVRHZ010000007.1"/>
</dbReference>
<dbReference type="InterPro" id="IPR014729">
    <property type="entry name" value="Rossmann-like_a/b/a_fold"/>
</dbReference>
<dbReference type="SUPFAM" id="SSF48173">
    <property type="entry name" value="Cryptochrome/photolyase FAD-binding domain"/>
    <property type="match status" value="1"/>
</dbReference>
<dbReference type="InterPro" id="IPR036134">
    <property type="entry name" value="Crypto/Photolyase_FAD-like_sf"/>
</dbReference>
<proteinExistence type="predicted"/>
<dbReference type="Proteomes" id="UP001254488">
    <property type="component" value="Unassembled WGS sequence"/>
</dbReference>
<dbReference type="PANTHER" id="PTHR38657:SF1">
    <property type="entry name" value="SLR1343 PROTEIN"/>
    <property type="match status" value="1"/>
</dbReference>
<evidence type="ECO:0000313" key="2">
    <source>
        <dbReference type="Proteomes" id="UP001254488"/>
    </source>
</evidence>
<dbReference type="EMBL" id="JAVRHZ010000007">
    <property type="protein sequence ID" value="MDT0556565.1"/>
    <property type="molecule type" value="Genomic_DNA"/>
</dbReference>
<dbReference type="Gene3D" id="1.10.10.1710">
    <property type="entry name" value="Deoxyribodipyrimidine photolyase-related"/>
    <property type="match status" value="1"/>
</dbReference>
<evidence type="ECO:0000313" key="1">
    <source>
        <dbReference type="EMBL" id="MDT0556565.1"/>
    </source>
</evidence>
<comment type="caution">
    <text evidence="1">The sequence shown here is derived from an EMBL/GenBank/DDBJ whole genome shotgun (WGS) entry which is preliminary data.</text>
</comment>
<protein>
    <submittedName>
        <fullName evidence="1">Cryptochrome/photolyase family protein</fullName>
    </submittedName>
</protein>
<dbReference type="Gene3D" id="3.40.50.620">
    <property type="entry name" value="HUPs"/>
    <property type="match status" value="1"/>
</dbReference>
<dbReference type="PANTHER" id="PTHR38657">
    <property type="entry name" value="SLR1343 PROTEIN"/>
    <property type="match status" value="1"/>
</dbReference>
<organism evidence="1 2">
    <name type="scientific">Patiriisocius hiemis</name>
    <dbReference type="NCBI Taxonomy" id="3075604"/>
    <lineage>
        <taxon>Bacteria</taxon>
        <taxon>Pseudomonadati</taxon>
        <taxon>Bacteroidota</taxon>
        <taxon>Flavobacteriia</taxon>
        <taxon>Flavobacteriales</taxon>
        <taxon>Flavobacteriaceae</taxon>
        <taxon>Patiriisocius</taxon>
    </lineage>
</organism>
<sequence length="511" mass="60789">MKTLRLILGDQLNHKHSWFDDPTDDVLYFMAEMRQETDYVNHHIQKVVAFFESMQNFAQWLTDREHTVVYYTLDDKNNKQDLAKNLSELISNHNIKKFEYQLPDEYRLDQQLKDFCKKQSIKTEAFDTEHFLTQREDVANFFKNKKQMTMEYFYRDMRKKYDIMIVGDNQPEGGKWNFDKSNRKKWQEEIEIPHERGFRKDVSNTVKRIKKANVETIGAIEETNFSWPTTREDCLSVLNYFCKNLLVHFGDFQDAMHTEQQYLFHSRLSFAMNSKMLHPLEVIESVISNWRENKSEIDISQVEGFVRQILGWREFMRGIYWKEMPEYKNLNKLDNKNKLPDFFWTGNTKMNCLHHAITQSLKDSYAHHIQRLMITGNFALLAQCDPDLVDAWYLGIYIDAIEWVEITNTRGMSQFADGGIIATKPYVSSGSYINKMSNYCKSCYYKASKKTEEDACPFNSLYWNFLDDKKEYFKDNHRMNMMLNLLNKKSAKDISALKERAAKIIENPNNF</sequence>
<dbReference type="InterPro" id="IPR052551">
    <property type="entry name" value="UV-DNA_repair_photolyase"/>
</dbReference>
<dbReference type="Gene3D" id="1.10.579.10">
    <property type="entry name" value="DNA Cyclobutane Dipyrimidine Photolyase, subunit A, domain 3"/>
    <property type="match status" value="1"/>
</dbReference>
<reference evidence="1 2" key="1">
    <citation type="submission" date="2023-09" db="EMBL/GenBank/DDBJ databases">
        <authorList>
            <person name="Rey-Velasco X."/>
        </authorList>
    </citation>
    <scope>NUCLEOTIDE SEQUENCE [LARGE SCALE GENOMIC DNA]</scope>
    <source>
        <strain evidence="1 2">W242</strain>
    </source>
</reference>
<keyword evidence="2" id="KW-1185">Reference proteome</keyword>
<name>A0ABU2YEF4_9FLAO</name>
<dbReference type="InterPro" id="IPR007357">
    <property type="entry name" value="PhrB-like"/>
</dbReference>
<dbReference type="Gene3D" id="1.25.40.80">
    <property type="match status" value="1"/>
</dbReference>